<dbReference type="PANTHER" id="PTHR42953">
    <property type="entry name" value="HIGH-AFFINITY ZINC UPTAKE SYSTEM PROTEIN ZNUA-RELATED"/>
    <property type="match status" value="1"/>
</dbReference>
<dbReference type="PROSITE" id="PS51257">
    <property type="entry name" value="PROKAR_LIPOPROTEIN"/>
    <property type="match status" value="1"/>
</dbReference>
<feature type="signal peptide" evidence="5">
    <location>
        <begin position="1"/>
        <end position="30"/>
    </location>
</feature>
<dbReference type="InterPro" id="IPR006127">
    <property type="entry name" value="ZnuA-like"/>
</dbReference>
<dbReference type="Gene3D" id="3.40.50.1980">
    <property type="entry name" value="Nitrogenase molybdenum iron protein domain"/>
    <property type="match status" value="1"/>
</dbReference>
<keyword evidence="2" id="KW-0813">Transport</keyword>
<protein>
    <submittedName>
        <fullName evidence="6">Metal ABC transporter substrate-binding protein</fullName>
    </submittedName>
</protein>
<gene>
    <name evidence="6" type="ORF">GCM10011399_11610</name>
</gene>
<dbReference type="InterPro" id="IPR050492">
    <property type="entry name" value="Bact_metal-bind_prot9"/>
</dbReference>
<evidence type="ECO:0000256" key="2">
    <source>
        <dbReference type="ARBA" id="ARBA00022448"/>
    </source>
</evidence>
<dbReference type="Proteomes" id="UP000598775">
    <property type="component" value="Unassembled WGS sequence"/>
</dbReference>
<organism evidence="6 7">
    <name type="scientific">Subtercola lobariae</name>
    <dbReference type="NCBI Taxonomy" id="1588641"/>
    <lineage>
        <taxon>Bacteria</taxon>
        <taxon>Bacillati</taxon>
        <taxon>Actinomycetota</taxon>
        <taxon>Actinomycetes</taxon>
        <taxon>Micrococcales</taxon>
        <taxon>Microbacteriaceae</taxon>
        <taxon>Subtercola</taxon>
    </lineage>
</organism>
<proteinExistence type="predicted"/>
<dbReference type="SUPFAM" id="SSF53807">
    <property type="entry name" value="Helical backbone' metal receptor"/>
    <property type="match status" value="1"/>
</dbReference>
<dbReference type="GO" id="GO:0046872">
    <property type="term" value="F:metal ion binding"/>
    <property type="evidence" value="ECO:0007669"/>
    <property type="project" value="UniProtKB-KW"/>
</dbReference>
<comment type="caution">
    <text evidence="6">The sequence shown here is derived from an EMBL/GenBank/DDBJ whole genome shotgun (WGS) entry which is preliminary data.</text>
</comment>
<evidence type="ECO:0000256" key="4">
    <source>
        <dbReference type="ARBA" id="ARBA00022729"/>
    </source>
</evidence>
<dbReference type="EMBL" id="BMGP01000002">
    <property type="protein sequence ID" value="GGF19669.1"/>
    <property type="molecule type" value="Genomic_DNA"/>
</dbReference>
<dbReference type="PANTHER" id="PTHR42953:SF1">
    <property type="entry name" value="METAL-BINDING PROTEIN HI_0362-RELATED"/>
    <property type="match status" value="1"/>
</dbReference>
<evidence type="ECO:0000256" key="1">
    <source>
        <dbReference type="ARBA" id="ARBA00004196"/>
    </source>
</evidence>
<evidence type="ECO:0000313" key="7">
    <source>
        <dbReference type="Proteomes" id="UP000598775"/>
    </source>
</evidence>
<dbReference type="GO" id="GO:0030001">
    <property type="term" value="P:metal ion transport"/>
    <property type="evidence" value="ECO:0007669"/>
    <property type="project" value="InterPro"/>
</dbReference>
<dbReference type="AlphaFoldDB" id="A0A917B3P1"/>
<feature type="chain" id="PRO_5036734659" evidence="5">
    <location>
        <begin position="31"/>
        <end position="317"/>
    </location>
</feature>
<comment type="subcellular location">
    <subcellularLocation>
        <location evidence="1">Cell envelope</location>
    </subcellularLocation>
</comment>
<dbReference type="GO" id="GO:0030313">
    <property type="term" value="C:cell envelope"/>
    <property type="evidence" value="ECO:0007669"/>
    <property type="project" value="UniProtKB-SubCell"/>
</dbReference>
<name>A0A917B3P1_9MICO</name>
<evidence type="ECO:0000256" key="3">
    <source>
        <dbReference type="ARBA" id="ARBA00022723"/>
    </source>
</evidence>
<dbReference type="Pfam" id="PF01297">
    <property type="entry name" value="ZnuA"/>
    <property type="match status" value="1"/>
</dbReference>
<dbReference type="RefSeq" id="WP_188675182.1">
    <property type="nucleotide sequence ID" value="NZ_BMGP01000002.1"/>
</dbReference>
<accession>A0A917B3P1</accession>
<reference evidence="6 7" key="1">
    <citation type="journal article" date="2014" name="Int. J. Syst. Evol. Microbiol.">
        <title>Complete genome sequence of Corynebacterium casei LMG S-19264T (=DSM 44701T), isolated from a smear-ripened cheese.</title>
        <authorList>
            <consortium name="US DOE Joint Genome Institute (JGI-PGF)"/>
            <person name="Walter F."/>
            <person name="Albersmeier A."/>
            <person name="Kalinowski J."/>
            <person name="Ruckert C."/>
        </authorList>
    </citation>
    <scope>NUCLEOTIDE SEQUENCE [LARGE SCALE GENOMIC DNA]</scope>
    <source>
        <strain evidence="6 7">CGMCC 1.12976</strain>
    </source>
</reference>
<keyword evidence="4 5" id="KW-0732">Signal</keyword>
<evidence type="ECO:0000313" key="6">
    <source>
        <dbReference type="EMBL" id="GGF19669.1"/>
    </source>
</evidence>
<evidence type="ECO:0000256" key="5">
    <source>
        <dbReference type="SAM" id="SignalP"/>
    </source>
</evidence>
<sequence>MRRTPRLVSITIAATALVALSASLAGCSAAAPTAAGSSAQTNSGAAPIQIVASINVYGDIAAQIGGSEVSVTSIIDDPDKDPHDYQADAQNQLALSKAQIVIENGGGYDDFVGAMLSSAKNTEATVLNAADISGFDQNPASGEFNEHLWYDMPTVSKVVEQLSTALTAANPASAATFAANAASFQAKLTTIEAAEAAAKTVAAGAGAAITEPVPLYMLTAMGLTNKTPDAFSKAIEDGTDAAPTVLAETLSLFSSHAVAVLAYNSQTPGPQTDAVLNAAKSAGVAVVPVTETLPAGDDFIRWMTANVTAIAAAVAGS</sequence>
<keyword evidence="7" id="KW-1185">Reference proteome</keyword>
<keyword evidence="3" id="KW-0479">Metal-binding</keyword>